<dbReference type="PANTHER" id="PTHR37833:SF1">
    <property type="entry name" value="SIGNAL PEPTIDE PROTEIN"/>
    <property type="match status" value="1"/>
</dbReference>
<sequence>MKSLFGFLLLFTSFYVSQGQQTKVLQFREEIHDFGSVAEDKGPVTYEFVFTNTGSRPVKILNVQASCGCTTPGWSKEPIAPGKNGFIQASYNPKGRPGYFNKSLTVTTDLEASPLILQIKGNVTSEGMHDEKSEFTFSNGSLKLKVSAFNMGKVFLRDEFAMKEFPFINGGDKPLVFTGKGVSPAHIKLEIQPTTVAPGARGVLKVSYNGKIKNQYGFQSDNVELHTNDDINPVKPFSVYATIEDYFPQLSAEDMQKAPQMKLAYTSLEFGRVGEGGSIDREIAFTNTGRKQLDIKAVQGNCTCVTASAAKTSLKPGESSVIKVSFNSQDRKGTQQKAVTIYTNDPRNPVQRFTFTAYVD</sequence>
<dbReference type="InterPro" id="IPR013783">
    <property type="entry name" value="Ig-like_fold"/>
</dbReference>
<accession>A0ABS5VQK5</accession>
<dbReference type="Proteomes" id="UP000772618">
    <property type="component" value="Unassembled WGS sequence"/>
</dbReference>
<dbReference type="EMBL" id="JAHESD010000013">
    <property type="protein sequence ID" value="MBT1703283.1"/>
    <property type="molecule type" value="Genomic_DNA"/>
</dbReference>
<evidence type="ECO:0000313" key="1">
    <source>
        <dbReference type="EMBL" id="MBT1703283.1"/>
    </source>
</evidence>
<proteinExistence type="predicted"/>
<comment type="caution">
    <text evidence="1">The sequence shown here is derived from an EMBL/GenBank/DDBJ whole genome shotgun (WGS) entry which is preliminary data.</text>
</comment>
<dbReference type="NCBIfam" id="NF012200">
    <property type="entry name" value="choice_anch_D"/>
    <property type="match status" value="1"/>
</dbReference>
<gene>
    <name evidence="1" type="ORF">KK060_08320</name>
</gene>
<reference evidence="1 2" key="1">
    <citation type="submission" date="2021-05" db="EMBL/GenBank/DDBJ databases">
        <title>A Polyphasic approach of four new species of the genus Ohtaekwangia: Ohtaekwangia histidinii sp. nov., Ohtaekwangia cretensis sp. nov., Ohtaekwangia indiensis sp. nov., Ohtaekwangia reichenbachii sp. nov. from diverse environment.</title>
        <authorList>
            <person name="Octaviana S."/>
        </authorList>
    </citation>
    <scope>NUCLEOTIDE SEQUENCE [LARGE SCALE GENOMIC DNA]</scope>
    <source>
        <strain evidence="1 2">PWU20</strain>
    </source>
</reference>
<keyword evidence="2" id="KW-1185">Reference proteome</keyword>
<dbReference type="PANTHER" id="PTHR37833">
    <property type="entry name" value="LIPOPROTEIN-RELATED"/>
    <property type="match status" value="1"/>
</dbReference>
<evidence type="ECO:0000313" key="2">
    <source>
        <dbReference type="Proteomes" id="UP000772618"/>
    </source>
</evidence>
<dbReference type="InterPro" id="IPR011467">
    <property type="entry name" value="DUF1573"/>
</dbReference>
<organism evidence="1 2">
    <name type="scientific">Chryseosolibacter indicus</name>
    <dbReference type="NCBI Taxonomy" id="2782351"/>
    <lineage>
        <taxon>Bacteria</taxon>
        <taxon>Pseudomonadati</taxon>
        <taxon>Bacteroidota</taxon>
        <taxon>Cytophagia</taxon>
        <taxon>Cytophagales</taxon>
        <taxon>Chryseotaleaceae</taxon>
        <taxon>Chryseosolibacter</taxon>
    </lineage>
</organism>
<dbReference type="Gene3D" id="2.60.40.10">
    <property type="entry name" value="Immunoglobulins"/>
    <property type="match status" value="3"/>
</dbReference>
<dbReference type="Pfam" id="PF07610">
    <property type="entry name" value="DUF1573"/>
    <property type="match status" value="3"/>
</dbReference>
<dbReference type="RefSeq" id="WP_254153246.1">
    <property type="nucleotide sequence ID" value="NZ_JAHESD010000013.1"/>
</dbReference>
<protein>
    <submittedName>
        <fullName evidence="1">DUF1573 domain-containing protein</fullName>
    </submittedName>
</protein>
<name>A0ABS5VQK5_9BACT</name>